<dbReference type="SUPFAM" id="SSF46689">
    <property type="entry name" value="Homeodomain-like"/>
    <property type="match status" value="1"/>
</dbReference>
<dbReference type="InterPro" id="IPR036271">
    <property type="entry name" value="Tet_transcr_reg_TetR-rel_C_sf"/>
</dbReference>
<dbReference type="Pfam" id="PF13305">
    <property type="entry name" value="TetR_C_33"/>
    <property type="match status" value="1"/>
</dbReference>
<accession>A0A1Y0IC68</accession>
<dbReference type="SUPFAM" id="SSF48498">
    <property type="entry name" value="Tetracyclin repressor-like, C-terminal domain"/>
    <property type="match status" value="1"/>
</dbReference>
<evidence type="ECO:0000313" key="7">
    <source>
        <dbReference type="Proteomes" id="UP000196027"/>
    </source>
</evidence>
<dbReference type="Pfam" id="PF00440">
    <property type="entry name" value="TetR_N"/>
    <property type="match status" value="1"/>
</dbReference>
<gene>
    <name evidence="6" type="ORF">OLMES_4111</name>
</gene>
<dbReference type="RefSeq" id="WP_198343060.1">
    <property type="nucleotide sequence ID" value="NZ_CP021425.1"/>
</dbReference>
<dbReference type="Gene3D" id="1.10.357.10">
    <property type="entry name" value="Tetracycline Repressor, domain 2"/>
    <property type="match status" value="1"/>
</dbReference>
<dbReference type="PANTHER" id="PTHR30055:SF212">
    <property type="entry name" value="TETR-FAMILY FAMILY TRANSCRIPTIONAL REGULATOR"/>
    <property type="match status" value="1"/>
</dbReference>
<dbReference type="InterPro" id="IPR001647">
    <property type="entry name" value="HTH_TetR"/>
</dbReference>
<dbReference type="InterPro" id="IPR025996">
    <property type="entry name" value="MT1864/Rv1816-like_C"/>
</dbReference>
<evidence type="ECO:0000256" key="4">
    <source>
        <dbReference type="PROSITE-ProRule" id="PRU00335"/>
    </source>
</evidence>
<organism evidence="6 7">
    <name type="scientific">Oleiphilus messinensis</name>
    <dbReference type="NCBI Taxonomy" id="141451"/>
    <lineage>
        <taxon>Bacteria</taxon>
        <taxon>Pseudomonadati</taxon>
        <taxon>Pseudomonadota</taxon>
        <taxon>Gammaproteobacteria</taxon>
        <taxon>Oceanospirillales</taxon>
        <taxon>Oleiphilaceae</taxon>
        <taxon>Oleiphilus</taxon>
    </lineage>
</organism>
<feature type="domain" description="HTH tetR-type" evidence="5">
    <location>
        <begin position="11"/>
        <end position="71"/>
    </location>
</feature>
<keyword evidence="1" id="KW-0805">Transcription regulation</keyword>
<reference evidence="6 7" key="1">
    <citation type="submission" date="2017-05" db="EMBL/GenBank/DDBJ databases">
        <title>Genomic insights into alkan degradation activity of Oleiphilus messinensis.</title>
        <authorList>
            <person name="Kozyavkin S.A."/>
            <person name="Slesarev A.I."/>
            <person name="Golyshin P.N."/>
            <person name="Korzhenkov A."/>
            <person name="Golyshina O.N."/>
            <person name="Toshchakov S.V."/>
        </authorList>
    </citation>
    <scope>NUCLEOTIDE SEQUENCE [LARGE SCALE GENOMIC DNA]</scope>
    <source>
        <strain evidence="6 7">ME102</strain>
    </source>
</reference>
<dbReference type="PROSITE" id="PS50977">
    <property type="entry name" value="HTH_TETR_2"/>
    <property type="match status" value="1"/>
</dbReference>
<dbReference type="InterPro" id="IPR050109">
    <property type="entry name" value="HTH-type_TetR-like_transc_reg"/>
</dbReference>
<dbReference type="GO" id="GO:0003700">
    <property type="term" value="F:DNA-binding transcription factor activity"/>
    <property type="evidence" value="ECO:0007669"/>
    <property type="project" value="TreeGrafter"/>
</dbReference>
<feature type="DNA-binding region" description="H-T-H motif" evidence="4">
    <location>
        <begin position="34"/>
        <end position="53"/>
    </location>
</feature>
<evidence type="ECO:0000313" key="6">
    <source>
        <dbReference type="EMBL" id="ARU58128.1"/>
    </source>
</evidence>
<dbReference type="EMBL" id="CP021425">
    <property type="protein sequence ID" value="ARU58128.1"/>
    <property type="molecule type" value="Genomic_DNA"/>
</dbReference>
<dbReference type="PANTHER" id="PTHR30055">
    <property type="entry name" value="HTH-TYPE TRANSCRIPTIONAL REGULATOR RUTR"/>
    <property type="match status" value="1"/>
</dbReference>
<protein>
    <submittedName>
        <fullName evidence="6">Transcriptional regulator</fullName>
    </submittedName>
</protein>
<dbReference type="AlphaFoldDB" id="A0A1Y0IC68"/>
<name>A0A1Y0IC68_9GAMM</name>
<evidence type="ECO:0000256" key="1">
    <source>
        <dbReference type="ARBA" id="ARBA00023015"/>
    </source>
</evidence>
<dbReference type="Proteomes" id="UP000196027">
    <property type="component" value="Chromosome"/>
</dbReference>
<evidence type="ECO:0000256" key="3">
    <source>
        <dbReference type="ARBA" id="ARBA00023163"/>
    </source>
</evidence>
<evidence type="ECO:0000256" key="2">
    <source>
        <dbReference type="ARBA" id="ARBA00023125"/>
    </source>
</evidence>
<dbReference type="InterPro" id="IPR009057">
    <property type="entry name" value="Homeodomain-like_sf"/>
</dbReference>
<proteinExistence type="predicted"/>
<dbReference type="KEGG" id="ome:OLMES_4111"/>
<keyword evidence="7" id="KW-1185">Reference proteome</keyword>
<keyword evidence="3" id="KW-0804">Transcription</keyword>
<sequence>MTVVHQPYHHGNLRKAILAQARLHLRECGPDKISLRALARDVGVSQTAPYRHFQDKTDLLASLAAEGFDLLYYAVMEATESCKNSAEKLVAAGRAYVCFARKNADLYKLMFGPMIPANSDHELLRDAGSRSFSSMVDIVSQGIDSGEFRQEDPLVYANSAWALVHGLASLIIDDRFACTDQDLAEVQLDKSLSLLYTGIKA</sequence>
<dbReference type="GO" id="GO:0000976">
    <property type="term" value="F:transcription cis-regulatory region binding"/>
    <property type="evidence" value="ECO:0007669"/>
    <property type="project" value="TreeGrafter"/>
</dbReference>
<keyword evidence="2 4" id="KW-0238">DNA-binding</keyword>
<evidence type="ECO:0000259" key="5">
    <source>
        <dbReference type="PROSITE" id="PS50977"/>
    </source>
</evidence>